<keyword evidence="1" id="KW-0648">Protein biosynthesis</keyword>
<organism evidence="1">
    <name type="scientific">Zea mays</name>
    <name type="common">Maize</name>
    <dbReference type="NCBI Taxonomy" id="4577"/>
    <lineage>
        <taxon>Eukaryota</taxon>
        <taxon>Viridiplantae</taxon>
        <taxon>Streptophyta</taxon>
        <taxon>Embryophyta</taxon>
        <taxon>Tracheophyta</taxon>
        <taxon>Spermatophyta</taxon>
        <taxon>Magnoliopsida</taxon>
        <taxon>Liliopsida</taxon>
        <taxon>Poales</taxon>
        <taxon>Poaceae</taxon>
        <taxon>PACMAD clade</taxon>
        <taxon>Panicoideae</taxon>
        <taxon>Andropogonodae</taxon>
        <taxon>Andropogoneae</taxon>
        <taxon>Tripsacinae</taxon>
        <taxon>Zea</taxon>
    </lineage>
</organism>
<dbReference type="GO" id="GO:0003743">
    <property type="term" value="F:translation initiation factor activity"/>
    <property type="evidence" value="ECO:0007669"/>
    <property type="project" value="UniProtKB-KW"/>
</dbReference>
<gene>
    <name evidence="1" type="ORF">ZEAMMB73_Zm00001d002169</name>
</gene>
<accession>A0A1D6DXG0</accession>
<dbReference type="EMBL" id="CM007648">
    <property type="protein sequence ID" value="ONM13323.1"/>
    <property type="molecule type" value="Genomic_DNA"/>
</dbReference>
<keyword evidence="1" id="KW-0396">Initiation factor</keyword>
<protein>
    <submittedName>
        <fullName evidence="1">Eukaryotic translation initiation factor 3 subunit C</fullName>
    </submittedName>
</protein>
<reference evidence="1" key="1">
    <citation type="submission" date="2015-12" db="EMBL/GenBank/DDBJ databases">
        <title>Update maize B73 reference genome by single molecule sequencing technologies.</title>
        <authorList>
            <consortium name="Maize Genome Sequencing Project"/>
            <person name="Ware D."/>
        </authorList>
    </citation>
    <scope>NUCLEOTIDE SEQUENCE [LARGE SCALE GENOMIC DNA]</scope>
    <source>
        <tissue evidence="1">Seedling</tissue>
    </source>
</reference>
<proteinExistence type="predicted"/>
<feature type="non-terminal residue" evidence="1">
    <location>
        <position position="1"/>
    </location>
</feature>
<sequence>SLLVAPPGARRRPLALFSRPQRHRPTQSCRSLSLDNRPPAFVSQRVSPPVFPRQPASGGRFQASSFCSFGVQASGASGGAAAGDLLLQRRALSCSLRVSSGIPFFQGILIFPRKISSYSLEKIGIPSSQTNPKRGIHGVLR</sequence>
<name>A0A1D6DXG0_MAIZE</name>
<evidence type="ECO:0000313" key="1">
    <source>
        <dbReference type="EMBL" id="ONM13323.1"/>
    </source>
</evidence>
<dbReference type="AlphaFoldDB" id="A0A1D6DXG0"/>